<sequence length="313" mass="35198">MFEQIIQEINNHHKIIIIRHQNPDPDAIGSQLGLATVLRNKFPDKKIYTPGTELEVFDWLGKMQSITDSAYKGALIIAVDTANKIRIDVEHHFTDQEQIIKIDHHPNDDPFGKINWVDENFSSCAEMIFTFAEKTDLPVNADAGRLLYAGLIGDTNRFLYPETNAQTLEIAAKLVKTGINVSEISQHEDSMSLEISRLEAYILENFTLTENGCGYIVIDHRNLRIFNLNPGELDYAVPLIGKINSVKTWAVISEPEPEKFRVNLRSKAVSINQIAVKYGGGGHPLASGVFLHDYKSVDHLIEDMDQITKSTVE</sequence>
<dbReference type="InterPro" id="IPR038763">
    <property type="entry name" value="DHH_sf"/>
</dbReference>
<dbReference type="Pfam" id="PF01368">
    <property type="entry name" value="DHH"/>
    <property type="match status" value="1"/>
</dbReference>
<feature type="domain" description="DDH" evidence="1">
    <location>
        <begin position="14"/>
        <end position="150"/>
    </location>
</feature>
<dbReference type="InterPro" id="IPR051319">
    <property type="entry name" value="Oligoribo/pAp-PDE_c-di-AMP_PDE"/>
</dbReference>
<organism evidence="3 4">
    <name type="scientific">Companilactobacillus versmoldensis DSM 14857 = KCTC 3814</name>
    <dbReference type="NCBI Taxonomy" id="1423815"/>
    <lineage>
        <taxon>Bacteria</taxon>
        <taxon>Bacillati</taxon>
        <taxon>Bacillota</taxon>
        <taxon>Bacilli</taxon>
        <taxon>Lactobacillales</taxon>
        <taxon>Lactobacillaceae</taxon>
        <taxon>Companilactobacillus</taxon>
    </lineage>
</organism>
<dbReference type="OrthoDB" id="9803668at2"/>
<evidence type="ECO:0000313" key="3">
    <source>
        <dbReference type="EMBL" id="KRL66763.1"/>
    </source>
</evidence>
<dbReference type="Proteomes" id="UP000051647">
    <property type="component" value="Unassembled WGS sequence"/>
</dbReference>
<protein>
    <submittedName>
        <fullName evidence="3">DHH family protein</fullName>
    </submittedName>
</protein>
<dbReference type="PANTHER" id="PTHR47618:SF1">
    <property type="entry name" value="BIFUNCTIONAL OLIGORIBONUCLEASE AND PAP PHOSPHATASE NRNA"/>
    <property type="match status" value="1"/>
</dbReference>
<reference evidence="3 4" key="1">
    <citation type="journal article" date="2015" name="Genome Announc.">
        <title>Expanding the biotechnology potential of lactobacilli through comparative genomics of 213 strains and associated genera.</title>
        <authorList>
            <person name="Sun Z."/>
            <person name="Harris H.M."/>
            <person name="McCann A."/>
            <person name="Guo C."/>
            <person name="Argimon S."/>
            <person name="Zhang W."/>
            <person name="Yang X."/>
            <person name="Jeffery I.B."/>
            <person name="Cooney J.C."/>
            <person name="Kagawa T.F."/>
            <person name="Liu W."/>
            <person name="Song Y."/>
            <person name="Salvetti E."/>
            <person name="Wrobel A."/>
            <person name="Rasinkangas P."/>
            <person name="Parkhill J."/>
            <person name="Rea M.C."/>
            <person name="O'Sullivan O."/>
            <person name="Ritari J."/>
            <person name="Douillard F.P."/>
            <person name="Paul Ross R."/>
            <person name="Yang R."/>
            <person name="Briner A.E."/>
            <person name="Felis G.E."/>
            <person name="de Vos W.M."/>
            <person name="Barrangou R."/>
            <person name="Klaenhammer T.R."/>
            <person name="Caufield P.W."/>
            <person name="Cui Y."/>
            <person name="Zhang H."/>
            <person name="O'Toole P.W."/>
        </authorList>
    </citation>
    <scope>NUCLEOTIDE SEQUENCE [LARGE SCALE GENOMIC DNA]</scope>
    <source>
        <strain evidence="3 4">DSM 14857</strain>
    </source>
</reference>
<comment type="caution">
    <text evidence="3">The sequence shown here is derived from an EMBL/GenBank/DDBJ whole genome shotgun (WGS) entry which is preliminary data.</text>
</comment>
<evidence type="ECO:0000259" key="1">
    <source>
        <dbReference type="Pfam" id="PF01368"/>
    </source>
</evidence>
<dbReference type="Gene3D" id="3.10.310.30">
    <property type="match status" value="1"/>
</dbReference>
<dbReference type="Gene3D" id="3.90.1640.10">
    <property type="entry name" value="inorganic pyrophosphatase (n-terminal core)"/>
    <property type="match status" value="1"/>
</dbReference>
<dbReference type="GO" id="GO:0003676">
    <property type="term" value="F:nucleic acid binding"/>
    <property type="evidence" value="ECO:0007669"/>
    <property type="project" value="InterPro"/>
</dbReference>
<dbReference type="STRING" id="1423815.FC27_GL000368"/>
<dbReference type="RefSeq" id="WP_010623413.1">
    <property type="nucleotide sequence ID" value="NZ_AZFA01000011.1"/>
</dbReference>
<name>A0A0R1SNY9_9LACO</name>
<keyword evidence="4" id="KW-1185">Reference proteome</keyword>
<evidence type="ECO:0000259" key="2">
    <source>
        <dbReference type="Pfam" id="PF02272"/>
    </source>
</evidence>
<accession>A0A0R1SNY9</accession>
<dbReference type="SUPFAM" id="SSF64182">
    <property type="entry name" value="DHH phosphoesterases"/>
    <property type="match status" value="1"/>
</dbReference>
<dbReference type="PATRIC" id="fig|1423815.3.peg.375"/>
<dbReference type="InterPro" id="IPR003156">
    <property type="entry name" value="DHHA1_dom"/>
</dbReference>
<dbReference type="eggNOG" id="COG0618">
    <property type="taxonomic scope" value="Bacteria"/>
</dbReference>
<dbReference type="InterPro" id="IPR001667">
    <property type="entry name" value="DDH_dom"/>
</dbReference>
<dbReference type="PANTHER" id="PTHR47618">
    <property type="entry name" value="BIFUNCTIONAL OLIGORIBONUCLEASE AND PAP PHOSPHATASE NRNA"/>
    <property type="match status" value="1"/>
</dbReference>
<gene>
    <name evidence="3" type="ORF">FC27_GL000368</name>
</gene>
<feature type="domain" description="DHHA1" evidence="2">
    <location>
        <begin position="226"/>
        <end position="309"/>
    </location>
</feature>
<dbReference type="AlphaFoldDB" id="A0A0R1SNY9"/>
<dbReference type="EMBL" id="AZFA01000011">
    <property type="protein sequence ID" value="KRL66763.1"/>
    <property type="molecule type" value="Genomic_DNA"/>
</dbReference>
<evidence type="ECO:0000313" key="4">
    <source>
        <dbReference type="Proteomes" id="UP000051647"/>
    </source>
</evidence>
<dbReference type="Pfam" id="PF02272">
    <property type="entry name" value="DHHA1"/>
    <property type="match status" value="1"/>
</dbReference>
<proteinExistence type="predicted"/>